<evidence type="ECO:0000259" key="5">
    <source>
        <dbReference type="PROSITE" id="PS51118"/>
    </source>
</evidence>
<organism evidence="6 7">
    <name type="scientific">Mycobacterium dioxanotrophicus</name>
    <dbReference type="NCBI Taxonomy" id="482462"/>
    <lineage>
        <taxon>Bacteria</taxon>
        <taxon>Bacillati</taxon>
        <taxon>Actinomycetota</taxon>
        <taxon>Actinomycetes</taxon>
        <taxon>Mycobacteriales</taxon>
        <taxon>Mycobacteriaceae</taxon>
        <taxon>Mycobacterium</taxon>
    </lineage>
</organism>
<protein>
    <recommendedName>
        <fullName evidence="5">HTH hxlR-type domain-containing protein</fullName>
    </recommendedName>
</protein>
<dbReference type="Proteomes" id="UP000195331">
    <property type="component" value="Chromosome"/>
</dbReference>
<dbReference type="GO" id="GO:0003677">
    <property type="term" value="F:DNA binding"/>
    <property type="evidence" value="ECO:0007669"/>
    <property type="project" value="UniProtKB-KW"/>
</dbReference>
<dbReference type="InterPro" id="IPR036388">
    <property type="entry name" value="WH-like_DNA-bd_sf"/>
</dbReference>
<feature type="region of interest" description="Disordered" evidence="4">
    <location>
        <begin position="155"/>
        <end position="174"/>
    </location>
</feature>
<dbReference type="RefSeq" id="WP_087080642.1">
    <property type="nucleotide sequence ID" value="NZ_CP020809.1"/>
</dbReference>
<evidence type="ECO:0000313" key="6">
    <source>
        <dbReference type="EMBL" id="ART72912.1"/>
    </source>
</evidence>
<sequence>MQHTSFESMGCPIAGALDMVGDWWTLVIMRDVLDGFTRFDELQRNLGIAPTMLTRRLKALVGAGLLQRQQYTATPRRFEYLPTPRGKDLAVVIVALYAWGTKHSAVGNSQVVLVDQDSGEEIIPVLTDQASGRQLSAINTAFLPGPDADAFMEERLDPTLRQARRQRAQPDTQP</sequence>
<dbReference type="PANTHER" id="PTHR33204">
    <property type="entry name" value="TRANSCRIPTIONAL REGULATOR, MARR FAMILY"/>
    <property type="match status" value="1"/>
</dbReference>
<dbReference type="EMBL" id="CP020809">
    <property type="protein sequence ID" value="ART72912.1"/>
    <property type="molecule type" value="Genomic_DNA"/>
</dbReference>
<dbReference type="SUPFAM" id="SSF46785">
    <property type="entry name" value="Winged helix' DNA-binding domain"/>
    <property type="match status" value="1"/>
</dbReference>
<dbReference type="KEGG" id="mdx:BTO20_34040"/>
<dbReference type="InterPro" id="IPR002577">
    <property type="entry name" value="HTH_HxlR"/>
</dbReference>
<evidence type="ECO:0000256" key="3">
    <source>
        <dbReference type="ARBA" id="ARBA00023163"/>
    </source>
</evidence>
<dbReference type="PROSITE" id="PS51118">
    <property type="entry name" value="HTH_HXLR"/>
    <property type="match status" value="1"/>
</dbReference>
<proteinExistence type="predicted"/>
<keyword evidence="2" id="KW-0238">DNA-binding</keyword>
<dbReference type="InterPro" id="IPR036390">
    <property type="entry name" value="WH_DNA-bd_sf"/>
</dbReference>
<gene>
    <name evidence="6" type="ORF">BTO20_34040</name>
</gene>
<evidence type="ECO:0000313" key="7">
    <source>
        <dbReference type="Proteomes" id="UP000195331"/>
    </source>
</evidence>
<dbReference type="AlphaFoldDB" id="A0A1Y0CCS0"/>
<reference evidence="6 7" key="1">
    <citation type="submission" date="2017-04" db="EMBL/GenBank/DDBJ databases">
        <title>Whole Genome Sequence of 1,4-Dioxane Degrading Bacterium Mycobacterium dioxanotrophicus PH-06.</title>
        <authorList>
            <person name="He Y."/>
        </authorList>
    </citation>
    <scope>NUCLEOTIDE SEQUENCE [LARGE SCALE GENOMIC DNA]</scope>
    <source>
        <strain evidence="6 7">PH-06</strain>
    </source>
</reference>
<evidence type="ECO:0000256" key="4">
    <source>
        <dbReference type="SAM" id="MobiDB-lite"/>
    </source>
</evidence>
<evidence type="ECO:0000256" key="2">
    <source>
        <dbReference type="ARBA" id="ARBA00023125"/>
    </source>
</evidence>
<keyword evidence="1" id="KW-0805">Transcription regulation</keyword>
<dbReference type="PANTHER" id="PTHR33204:SF17">
    <property type="entry name" value="TRANSCRIPTIONAL REGULATORY PROTEIN"/>
    <property type="match status" value="1"/>
</dbReference>
<accession>A0A1Y0CCS0</accession>
<keyword evidence="7" id="KW-1185">Reference proteome</keyword>
<name>A0A1Y0CCS0_9MYCO</name>
<keyword evidence="3" id="KW-0804">Transcription</keyword>
<dbReference type="OrthoDB" id="5183359at2"/>
<dbReference type="Pfam" id="PF01638">
    <property type="entry name" value="HxlR"/>
    <property type="match status" value="1"/>
</dbReference>
<dbReference type="Gene3D" id="1.10.10.10">
    <property type="entry name" value="Winged helix-like DNA-binding domain superfamily/Winged helix DNA-binding domain"/>
    <property type="match status" value="1"/>
</dbReference>
<feature type="domain" description="HTH hxlR-type" evidence="5">
    <location>
        <begin position="11"/>
        <end position="108"/>
    </location>
</feature>
<evidence type="ECO:0000256" key="1">
    <source>
        <dbReference type="ARBA" id="ARBA00023015"/>
    </source>
</evidence>